<protein>
    <submittedName>
        <fullName evidence="1">Uncharacterized protein</fullName>
    </submittedName>
</protein>
<evidence type="ECO:0000313" key="2">
    <source>
        <dbReference type="Proteomes" id="UP000664857"/>
    </source>
</evidence>
<gene>
    <name evidence="1" type="ORF">DOK76_06935</name>
</gene>
<proteinExistence type="predicted"/>
<reference evidence="1 2" key="1">
    <citation type="submission" date="2021-03" db="EMBL/GenBank/DDBJ databases">
        <title>Enterococcal diversity collection.</title>
        <authorList>
            <person name="Gilmore M.S."/>
            <person name="Schwartzman J."/>
            <person name="Van Tyne D."/>
            <person name="Martin M."/>
            <person name="Earl A.M."/>
            <person name="Manson A.L."/>
            <person name="Straub T."/>
            <person name="Salamzade R."/>
            <person name="Saavedra J."/>
            <person name="Lebreton F."/>
            <person name="Prichula J."/>
            <person name="Schaufler K."/>
            <person name="Gaca A."/>
            <person name="Sgardioli B."/>
            <person name="Wagenaar J."/>
            <person name="Strong T."/>
        </authorList>
    </citation>
    <scope>NUCLEOTIDE SEQUENCE [LARGE SCALE GENOMIC DNA]</scope>
    <source>
        <strain evidence="1 2">DIV0080</strain>
    </source>
</reference>
<dbReference type="EMBL" id="JAFLVX010000018">
    <property type="protein sequence ID" value="MBO0476798.1"/>
    <property type="molecule type" value="Genomic_DNA"/>
</dbReference>
<name>A0ABS3HSQ7_9ENTE</name>
<dbReference type="Proteomes" id="UP000664857">
    <property type="component" value="Unassembled WGS sequence"/>
</dbReference>
<sequence>MEELERTALLRDLDAILTRIEDFDWEYRLDRFTEKVETERVSATNVLNEMELSENSHFLENIAKEMTN</sequence>
<comment type="caution">
    <text evidence="1">The sequence shown here is derived from an EMBL/GenBank/DDBJ whole genome shotgun (WGS) entry which is preliminary data.</text>
</comment>
<keyword evidence="2" id="KW-1185">Reference proteome</keyword>
<dbReference type="RefSeq" id="WP_206966162.1">
    <property type="nucleotide sequence ID" value="NZ_JAFLVX010000018.1"/>
</dbReference>
<evidence type="ECO:0000313" key="1">
    <source>
        <dbReference type="EMBL" id="MBO0476798.1"/>
    </source>
</evidence>
<accession>A0ABS3HSQ7</accession>
<organism evidence="1 2">
    <name type="scientific">Candidatus Vagococcus giribetii</name>
    <dbReference type="NCBI Taxonomy" id="2230876"/>
    <lineage>
        <taxon>Bacteria</taxon>
        <taxon>Bacillati</taxon>
        <taxon>Bacillota</taxon>
        <taxon>Bacilli</taxon>
        <taxon>Lactobacillales</taxon>
        <taxon>Enterococcaceae</taxon>
        <taxon>Vagococcus</taxon>
    </lineage>
</organism>